<protein>
    <submittedName>
        <fullName evidence="14">Ribonucloprotein</fullName>
    </submittedName>
</protein>
<evidence type="ECO:0000313" key="14">
    <source>
        <dbReference type="WBParaSite" id="SMUV_0000586201-mRNA-1"/>
    </source>
</evidence>
<comment type="similarity">
    <text evidence="2">Belongs to the eukaryotic ribosomal protein eL8 family.</text>
</comment>
<evidence type="ECO:0000259" key="11">
    <source>
        <dbReference type="Pfam" id="PF00144"/>
    </source>
</evidence>
<evidence type="ECO:0000256" key="4">
    <source>
        <dbReference type="ARBA" id="ARBA00022728"/>
    </source>
</evidence>
<dbReference type="SUPFAM" id="SSF55315">
    <property type="entry name" value="L30e-like"/>
    <property type="match status" value="1"/>
</dbReference>
<feature type="transmembrane region" description="Helical" evidence="10">
    <location>
        <begin position="123"/>
        <end position="141"/>
    </location>
</feature>
<dbReference type="Proteomes" id="UP000046393">
    <property type="component" value="Unplaced"/>
</dbReference>
<reference evidence="14" key="1">
    <citation type="submission" date="2017-02" db="UniProtKB">
        <authorList>
            <consortium name="WormBaseParasite"/>
        </authorList>
    </citation>
    <scope>IDENTIFICATION</scope>
</reference>
<evidence type="ECO:0000256" key="9">
    <source>
        <dbReference type="ARBA" id="ARBA00055156"/>
    </source>
</evidence>
<dbReference type="CDD" id="cd21104">
    <property type="entry name" value="SNU13"/>
    <property type="match status" value="1"/>
</dbReference>
<dbReference type="PANTHER" id="PTHR43319:SF2">
    <property type="entry name" value="BETA-LACTAMASE-RELATED DOMAIN-CONTAINING PROTEIN"/>
    <property type="match status" value="1"/>
</dbReference>
<dbReference type="GO" id="GO:0006397">
    <property type="term" value="P:mRNA processing"/>
    <property type="evidence" value="ECO:0007669"/>
    <property type="project" value="UniProtKB-KW"/>
</dbReference>
<comment type="function">
    <text evidence="9">Binds to the 5'-stem-loop of U4 snRNA and may play a role in the late stage of spliceosome assembly. The protein undergoes a conformational change upon RNA-binding.</text>
</comment>
<evidence type="ECO:0000256" key="5">
    <source>
        <dbReference type="ARBA" id="ARBA00022884"/>
    </source>
</evidence>
<dbReference type="Gene3D" id="3.40.710.10">
    <property type="entry name" value="DD-peptidase/beta-lactamase superfamily"/>
    <property type="match status" value="2"/>
</dbReference>
<evidence type="ECO:0000256" key="2">
    <source>
        <dbReference type="ARBA" id="ARBA00007337"/>
    </source>
</evidence>
<dbReference type="PRINTS" id="PR00883">
    <property type="entry name" value="NUCLEARHMG"/>
</dbReference>
<dbReference type="InterPro" id="IPR029064">
    <property type="entry name" value="Ribosomal_eL30-like_sf"/>
</dbReference>
<dbReference type="InterPro" id="IPR001466">
    <property type="entry name" value="Beta-lactam-related"/>
</dbReference>
<evidence type="ECO:0000256" key="6">
    <source>
        <dbReference type="ARBA" id="ARBA00023187"/>
    </source>
</evidence>
<evidence type="ECO:0000313" key="13">
    <source>
        <dbReference type="Proteomes" id="UP000046393"/>
    </source>
</evidence>
<dbReference type="GO" id="GO:0008380">
    <property type="term" value="P:RNA splicing"/>
    <property type="evidence" value="ECO:0007669"/>
    <property type="project" value="UniProtKB-KW"/>
</dbReference>
<dbReference type="InterPro" id="IPR002415">
    <property type="entry name" value="H/ACA_rnp_Nhp2-like"/>
</dbReference>
<keyword evidence="13" id="KW-1185">Reference proteome</keyword>
<comment type="subcellular location">
    <subcellularLocation>
        <location evidence="1">Nucleus</location>
        <location evidence="1">Nucleolus</location>
    </subcellularLocation>
</comment>
<dbReference type="PANTHER" id="PTHR43319">
    <property type="entry name" value="BETA-LACTAMASE-RELATED"/>
    <property type="match status" value="1"/>
</dbReference>
<evidence type="ECO:0000256" key="10">
    <source>
        <dbReference type="SAM" id="Phobius"/>
    </source>
</evidence>
<dbReference type="GO" id="GO:0042254">
    <property type="term" value="P:ribosome biogenesis"/>
    <property type="evidence" value="ECO:0007669"/>
    <property type="project" value="InterPro"/>
</dbReference>
<keyword evidence="10" id="KW-0812">Transmembrane</keyword>
<keyword evidence="6" id="KW-0508">mRNA splicing</keyword>
<dbReference type="PRINTS" id="PR00881">
    <property type="entry name" value="L7ARS6FAMILY"/>
</dbReference>
<dbReference type="SUPFAM" id="SSF56601">
    <property type="entry name" value="beta-lactamase/transpeptidase-like"/>
    <property type="match status" value="1"/>
</dbReference>
<dbReference type="WBParaSite" id="SMUV_0000586201-mRNA-1">
    <property type="protein sequence ID" value="SMUV_0000586201-mRNA-1"/>
    <property type="gene ID" value="SMUV_0000586201"/>
</dbReference>
<dbReference type="PROSITE" id="PS01082">
    <property type="entry name" value="RIBOSOMAL_L7AE"/>
    <property type="match status" value="1"/>
</dbReference>
<dbReference type="GO" id="GO:0005730">
    <property type="term" value="C:nucleolus"/>
    <property type="evidence" value="ECO:0007669"/>
    <property type="project" value="UniProtKB-SubCell"/>
</dbReference>
<dbReference type="Gene3D" id="3.30.1330.30">
    <property type="match status" value="1"/>
</dbReference>
<evidence type="ECO:0000256" key="3">
    <source>
        <dbReference type="ARBA" id="ARBA00022664"/>
    </source>
</evidence>
<feature type="domain" description="Beta-lactamase-related" evidence="11">
    <location>
        <begin position="169"/>
        <end position="502"/>
    </location>
</feature>
<dbReference type="AlphaFoldDB" id="A0A0N5AMP7"/>
<evidence type="ECO:0000256" key="7">
    <source>
        <dbReference type="ARBA" id="ARBA00023242"/>
    </source>
</evidence>
<evidence type="ECO:0000259" key="12">
    <source>
        <dbReference type="Pfam" id="PF01248"/>
    </source>
</evidence>
<dbReference type="InterPro" id="IPR004038">
    <property type="entry name" value="Ribosomal_eL8/eL30/eS12/Gad45"/>
</dbReference>
<dbReference type="STRING" id="451379.A0A0N5AMP7"/>
<keyword evidence="3" id="KW-0507">mRNA processing</keyword>
<keyword evidence="10" id="KW-1133">Transmembrane helix</keyword>
<dbReference type="GO" id="GO:0005681">
    <property type="term" value="C:spliceosomal complex"/>
    <property type="evidence" value="ECO:0007669"/>
    <property type="project" value="UniProtKB-KW"/>
</dbReference>
<dbReference type="FunFam" id="3.30.1330.30:FF:000002">
    <property type="entry name" value="NHP2-like protein 1 homolog"/>
    <property type="match status" value="1"/>
</dbReference>
<sequence length="527" mass="59799">MGEDILNPRAYPLADTSLSQKLLDLVQQAHNYKQLKKGANEATKTLNRGIAELIVMAADADPLEIILHLPLLCEDKNVPYVFVRSKAALGRACGVTRPVIAASIIQNEGSQLRSQIQKIKEDMYLVGVIAVGVFATVFYYINENLYTKHPIVVGHEVIDDQFNDVFMSFRQNFFDGWETEGASLTVYYQGRKVLDVWGGYADKQAARKWEKDTVTVTFSTTKTVTALCVALLVERNLLSYSDLVTKHWPNFRKFGKENVSVQMLMSHMVIFGAILENEKPKWAPGKKSGYHIFTYGWLVNQIVQSSDLKERSIGRFFKEEIADKYNIDYFIGIPSNQQYRVARVVAPSFWECIKEIIYEPSLAQKFQTLIGWDKKSLLSKARRNLMWLDKAINNPDYLGQEQAGLLGIGNARSLAKLLSKVRTRDILGRKVTEQFLRPFINETDVVLNERIAKGNGMMFYSVTRGKGGVSLGHSGHGCQQVMYDPNNDLIIAYVTNGLKLGTYMKCRTYARIHSRIYDVIEELQSRL</sequence>
<feature type="domain" description="Ribosomal protein eL8/eL30/eS12/Gadd45" evidence="12">
    <location>
        <begin position="21"/>
        <end position="111"/>
    </location>
</feature>
<keyword evidence="10" id="KW-0472">Membrane</keyword>
<keyword evidence="5" id="KW-0694">RNA-binding</keyword>
<dbReference type="InterPro" id="IPR012338">
    <property type="entry name" value="Beta-lactam/transpept-like"/>
</dbReference>
<dbReference type="InterPro" id="IPR018492">
    <property type="entry name" value="Ribosomal_eL8/Nhp2"/>
</dbReference>
<organism evidence="13 14">
    <name type="scientific">Syphacia muris</name>
    <dbReference type="NCBI Taxonomy" id="451379"/>
    <lineage>
        <taxon>Eukaryota</taxon>
        <taxon>Metazoa</taxon>
        <taxon>Ecdysozoa</taxon>
        <taxon>Nematoda</taxon>
        <taxon>Chromadorea</taxon>
        <taxon>Rhabditida</taxon>
        <taxon>Spirurina</taxon>
        <taxon>Oxyuridomorpha</taxon>
        <taxon>Oxyuroidea</taxon>
        <taxon>Oxyuridae</taxon>
        <taxon>Syphacia</taxon>
    </lineage>
</organism>
<keyword evidence="4" id="KW-0747">Spliceosome</keyword>
<dbReference type="InterPro" id="IPR004037">
    <property type="entry name" value="Ribosomal_eL8-like_CS"/>
</dbReference>
<proteinExistence type="inferred from homology"/>
<keyword evidence="7" id="KW-0539">Nucleus</keyword>
<name>A0A0N5AMP7_9BILA</name>
<dbReference type="Pfam" id="PF01248">
    <property type="entry name" value="Ribosomal_L7Ae"/>
    <property type="match status" value="1"/>
</dbReference>
<dbReference type="Pfam" id="PF00144">
    <property type="entry name" value="Beta-lactamase"/>
    <property type="match status" value="1"/>
</dbReference>
<dbReference type="GO" id="GO:0003723">
    <property type="term" value="F:RNA binding"/>
    <property type="evidence" value="ECO:0007669"/>
    <property type="project" value="UniProtKB-KW"/>
</dbReference>
<keyword evidence="8" id="KW-0687">Ribonucleoprotein</keyword>
<evidence type="ECO:0000256" key="1">
    <source>
        <dbReference type="ARBA" id="ARBA00004604"/>
    </source>
</evidence>
<dbReference type="InterPro" id="IPR052907">
    <property type="entry name" value="Beta-lactamase/esterase"/>
</dbReference>
<evidence type="ECO:0000256" key="8">
    <source>
        <dbReference type="ARBA" id="ARBA00023274"/>
    </source>
</evidence>
<accession>A0A0N5AMP7</accession>